<organism evidence="1 2">
    <name type="scientific">Dyella mobilis</name>
    <dbReference type="NCBI Taxonomy" id="1849582"/>
    <lineage>
        <taxon>Bacteria</taxon>
        <taxon>Pseudomonadati</taxon>
        <taxon>Pseudomonadota</taxon>
        <taxon>Gammaproteobacteria</taxon>
        <taxon>Lysobacterales</taxon>
        <taxon>Rhodanobacteraceae</taxon>
        <taxon>Dyella</taxon>
    </lineage>
</organism>
<sequence>MGKVEPLTVEQQLQRLNDWQRAIDDRPKPSSATSRERFVDQWDALESADPSIKANAGYLLRGSTHNNKPPLAQLFEYVEEGFYPPPDLLLTVLDVWNTYRQAAGDVELEEAFFGKPKPKAGSYARREMKKWRDAGAAFQLGELMAEGKTKDQASEIISDKYGVSKESMKKLKPIDPIRPPKSEK</sequence>
<accession>A0ABS2KDZ8</accession>
<evidence type="ECO:0000313" key="2">
    <source>
        <dbReference type="Proteomes" id="UP001430193"/>
    </source>
</evidence>
<proteinExistence type="predicted"/>
<reference evidence="1" key="1">
    <citation type="submission" date="2020-10" db="EMBL/GenBank/DDBJ databases">
        <title>Phylogeny of dyella-like bacteria.</title>
        <authorList>
            <person name="Fu J."/>
        </authorList>
    </citation>
    <scope>NUCLEOTIDE SEQUENCE</scope>
    <source>
        <strain evidence="1">DHON07</strain>
    </source>
</reference>
<dbReference type="EMBL" id="JADIKF010000038">
    <property type="protein sequence ID" value="MBM7129397.1"/>
    <property type="molecule type" value="Genomic_DNA"/>
</dbReference>
<comment type="caution">
    <text evidence="1">The sequence shown here is derived from an EMBL/GenBank/DDBJ whole genome shotgun (WGS) entry which is preliminary data.</text>
</comment>
<dbReference type="Proteomes" id="UP001430193">
    <property type="component" value="Unassembled WGS sequence"/>
</dbReference>
<protein>
    <submittedName>
        <fullName evidence="1">Uncharacterized protein</fullName>
    </submittedName>
</protein>
<gene>
    <name evidence="1" type="ORF">ISS99_07660</name>
</gene>
<dbReference type="RefSeq" id="WP_204631025.1">
    <property type="nucleotide sequence ID" value="NZ_BSOC01000003.1"/>
</dbReference>
<evidence type="ECO:0000313" key="1">
    <source>
        <dbReference type="EMBL" id="MBM7129397.1"/>
    </source>
</evidence>
<name>A0ABS2KDZ8_9GAMM</name>
<keyword evidence="2" id="KW-1185">Reference proteome</keyword>